<dbReference type="AlphaFoldDB" id="A0A678THU9"/>
<gene>
    <name evidence="2" type="ORF">SS04J15_000001</name>
</gene>
<feature type="compositionally biased region" description="Low complexity" evidence="1">
    <location>
        <begin position="1"/>
        <end position="12"/>
    </location>
</feature>
<reference evidence="2" key="1">
    <citation type="submission" date="2018-04" db="EMBL/GenBank/DDBJ databases">
        <title>Comparative Analysis of Homologous Sequences of Saccharum officinarum and Saccharum spontaneum Reveals Independent Polyploidization Events.</title>
        <authorList>
            <person name="Sharma A."/>
            <person name="Song J."/>
            <person name="Lin Q."/>
            <person name="Singh R."/>
            <person name="Ramos N."/>
            <person name="Wang K."/>
            <person name="Zhang J."/>
            <person name="Ming R."/>
            <person name="Yu Q."/>
        </authorList>
    </citation>
    <scope>NUCLEOTIDE SEQUENCE</scope>
</reference>
<proteinExistence type="predicted"/>
<accession>A0A678THU9</accession>
<dbReference type="EMBL" id="MH182551">
    <property type="protein sequence ID" value="AWA44969.1"/>
    <property type="molecule type" value="Genomic_DNA"/>
</dbReference>
<organism evidence="2">
    <name type="scientific">Saccharum spontaneum</name>
    <name type="common">Wild sugarcane</name>
    <dbReference type="NCBI Taxonomy" id="62335"/>
    <lineage>
        <taxon>Eukaryota</taxon>
        <taxon>Viridiplantae</taxon>
        <taxon>Streptophyta</taxon>
        <taxon>Embryophyta</taxon>
        <taxon>Tracheophyta</taxon>
        <taxon>Spermatophyta</taxon>
        <taxon>Magnoliopsida</taxon>
        <taxon>Liliopsida</taxon>
        <taxon>Poales</taxon>
        <taxon>Poaceae</taxon>
        <taxon>PACMAD clade</taxon>
        <taxon>Panicoideae</taxon>
        <taxon>Andropogonodae</taxon>
        <taxon>Andropogoneae</taxon>
        <taxon>Saccharinae</taxon>
        <taxon>Saccharum</taxon>
        <taxon>Saccharum officinarum species complex</taxon>
    </lineage>
</organism>
<evidence type="ECO:0000256" key="1">
    <source>
        <dbReference type="SAM" id="MobiDB-lite"/>
    </source>
</evidence>
<evidence type="ECO:0000313" key="2">
    <source>
        <dbReference type="EMBL" id="AWA44969.1"/>
    </source>
</evidence>
<sequence length="84" mass="8634">MPSLSSPLSHPSRIAEAGETSKPKKKAATFNSIPSLSILCPCGGAGAESLRRTGATCCGALFQRFCATAGLNRPGCAVRITKPE</sequence>
<feature type="region of interest" description="Disordered" evidence="1">
    <location>
        <begin position="1"/>
        <end position="28"/>
    </location>
</feature>
<name>A0A678THU9_SACSP</name>
<protein>
    <submittedName>
        <fullName evidence="2">Uncharacterized protein</fullName>
    </submittedName>
</protein>